<dbReference type="InterPro" id="IPR027417">
    <property type="entry name" value="P-loop_NTPase"/>
</dbReference>
<evidence type="ECO:0000259" key="7">
    <source>
        <dbReference type="PROSITE" id="PS50045"/>
    </source>
</evidence>
<feature type="domain" description="Sigma-54 factor interaction" evidence="7">
    <location>
        <begin position="136"/>
        <end position="365"/>
    </location>
</feature>
<dbReference type="PROSITE" id="PS00688">
    <property type="entry name" value="SIGMA54_INTERACT_3"/>
    <property type="match status" value="1"/>
</dbReference>
<dbReference type="CDD" id="cd00009">
    <property type="entry name" value="AAA"/>
    <property type="match status" value="1"/>
</dbReference>
<dbReference type="InterPro" id="IPR002078">
    <property type="entry name" value="Sigma_54_int"/>
</dbReference>
<dbReference type="SMART" id="SM00091">
    <property type="entry name" value="PAS"/>
    <property type="match status" value="1"/>
</dbReference>
<evidence type="ECO:0000256" key="1">
    <source>
        <dbReference type="ARBA" id="ARBA00022741"/>
    </source>
</evidence>
<evidence type="ECO:0000256" key="3">
    <source>
        <dbReference type="ARBA" id="ARBA00023015"/>
    </source>
</evidence>
<dbReference type="GO" id="GO:0006355">
    <property type="term" value="P:regulation of DNA-templated transcription"/>
    <property type="evidence" value="ECO:0007669"/>
    <property type="project" value="InterPro"/>
</dbReference>
<dbReference type="Pfam" id="PF00158">
    <property type="entry name" value="Sigma54_activat"/>
    <property type="match status" value="1"/>
</dbReference>
<proteinExistence type="predicted"/>
<evidence type="ECO:0000256" key="2">
    <source>
        <dbReference type="ARBA" id="ARBA00022840"/>
    </source>
</evidence>
<dbReference type="GO" id="GO:0005524">
    <property type="term" value="F:ATP binding"/>
    <property type="evidence" value="ECO:0007669"/>
    <property type="project" value="UniProtKB-KW"/>
</dbReference>
<gene>
    <name evidence="9" type="ORF">K7J14_03625</name>
</gene>
<name>A0AAE3JI33_9SPIR</name>
<dbReference type="Pfam" id="PF13426">
    <property type="entry name" value="PAS_9"/>
    <property type="match status" value="1"/>
</dbReference>
<dbReference type="PROSITE" id="PS50045">
    <property type="entry name" value="SIGMA54_INTERACT_4"/>
    <property type="match status" value="1"/>
</dbReference>
<keyword evidence="4" id="KW-0238">DNA-binding</keyword>
<keyword evidence="2" id="KW-0067">ATP-binding</keyword>
<accession>A0AAE3JI33</accession>
<dbReference type="InterPro" id="IPR002197">
    <property type="entry name" value="HTH_Fis"/>
</dbReference>
<dbReference type="PROSITE" id="PS00675">
    <property type="entry name" value="SIGMA54_INTERACT_1"/>
    <property type="match status" value="1"/>
</dbReference>
<dbReference type="CDD" id="cd00130">
    <property type="entry name" value="PAS"/>
    <property type="match status" value="1"/>
</dbReference>
<dbReference type="SMART" id="SM00382">
    <property type="entry name" value="AAA"/>
    <property type="match status" value="1"/>
</dbReference>
<dbReference type="RefSeq" id="WP_230753230.1">
    <property type="nucleotide sequence ID" value="NZ_JAINWA010000001.1"/>
</dbReference>
<evidence type="ECO:0000256" key="4">
    <source>
        <dbReference type="ARBA" id="ARBA00023125"/>
    </source>
</evidence>
<sequence length="449" mass="49522">MIADEAFTARILESISDGVFTVDEEWKISSFNRAAERITGVPRGQAVGRYCFEVFRSNMCESACPLKRTMKTGKPLIDRTGYCVTKKGKRVPISVSTALLTDASGAVIGGAETFRDLSELEDLRKELASRGPNPLFRSKSPSMEPLLGMLPAVAESTASVLIQGETGTGKEVLARTLHSLSPRRDGPFVAVNCSAIPESLLESELFGFRKGAFTGADRDKPGRFALAEGGTLFLDEIGDIPASLQVKLLRVLQEREYEPLGGTKPVRTDVRLVTATNRDLANMANDGSFRRDLYYRINVISLVLPPLRERREDIPDLAAGFLNTFAVRMNRTIDGFSPEVFSRFYAYSWPGNIRELENVVERMVVLAKAPEIDKDLLPPELQSPVVCAKDALSGEAGAGVLRVRDEAERDCILAALDNFGWNRARTAQALDIDKATLWRKMKKYGINRP</sequence>
<keyword evidence="6" id="KW-0804">Transcription</keyword>
<dbReference type="InterPro" id="IPR009057">
    <property type="entry name" value="Homeodomain-like_sf"/>
</dbReference>
<dbReference type="Gene3D" id="3.40.50.300">
    <property type="entry name" value="P-loop containing nucleotide triphosphate hydrolases"/>
    <property type="match status" value="1"/>
</dbReference>
<dbReference type="Proteomes" id="UP001198163">
    <property type="component" value="Unassembled WGS sequence"/>
</dbReference>
<dbReference type="Pfam" id="PF25601">
    <property type="entry name" value="AAA_lid_14"/>
    <property type="match status" value="1"/>
</dbReference>
<feature type="domain" description="PAS" evidence="8">
    <location>
        <begin position="4"/>
        <end position="49"/>
    </location>
</feature>
<dbReference type="PROSITE" id="PS50112">
    <property type="entry name" value="PAS"/>
    <property type="match status" value="1"/>
</dbReference>
<dbReference type="InterPro" id="IPR025943">
    <property type="entry name" value="Sigma_54_int_dom_ATP-bd_2"/>
</dbReference>
<dbReference type="InterPro" id="IPR003593">
    <property type="entry name" value="AAA+_ATPase"/>
</dbReference>
<protein>
    <submittedName>
        <fullName evidence="9">Sigma 54-interacting transcriptional regulator</fullName>
    </submittedName>
</protein>
<dbReference type="Gene3D" id="1.10.10.60">
    <property type="entry name" value="Homeodomain-like"/>
    <property type="match status" value="1"/>
</dbReference>
<keyword evidence="1" id="KW-0547">Nucleotide-binding</keyword>
<dbReference type="AlphaFoldDB" id="A0AAE3JI33"/>
<dbReference type="InterPro" id="IPR025662">
    <property type="entry name" value="Sigma_54_int_dom_ATP-bd_1"/>
</dbReference>
<dbReference type="PRINTS" id="PR01590">
    <property type="entry name" value="HTHFIS"/>
</dbReference>
<comment type="caution">
    <text evidence="9">The sequence shown here is derived from an EMBL/GenBank/DDBJ whole genome shotgun (WGS) entry which is preliminary data.</text>
</comment>
<dbReference type="SUPFAM" id="SSF52540">
    <property type="entry name" value="P-loop containing nucleoside triphosphate hydrolases"/>
    <property type="match status" value="1"/>
</dbReference>
<evidence type="ECO:0000313" key="9">
    <source>
        <dbReference type="EMBL" id="MCD1653788.1"/>
    </source>
</evidence>
<keyword evidence="5" id="KW-0010">Activator</keyword>
<dbReference type="InterPro" id="IPR035965">
    <property type="entry name" value="PAS-like_dom_sf"/>
</dbReference>
<dbReference type="FunFam" id="3.40.50.300:FF:000006">
    <property type="entry name" value="DNA-binding transcriptional regulator NtrC"/>
    <property type="match status" value="1"/>
</dbReference>
<dbReference type="Gene3D" id="3.30.450.20">
    <property type="entry name" value="PAS domain"/>
    <property type="match status" value="1"/>
</dbReference>
<evidence type="ECO:0000313" key="10">
    <source>
        <dbReference type="Proteomes" id="UP001198163"/>
    </source>
</evidence>
<dbReference type="GO" id="GO:0043565">
    <property type="term" value="F:sequence-specific DNA binding"/>
    <property type="evidence" value="ECO:0007669"/>
    <property type="project" value="InterPro"/>
</dbReference>
<dbReference type="InterPro" id="IPR058031">
    <property type="entry name" value="AAA_lid_NorR"/>
</dbReference>
<dbReference type="SUPFAM" id="SSF55785">
    <property type="entry name" value="PYP-like sensor domain (PAS domain)"/>
    <property type="match status" value="1"/>
</dbReference>
<dbReference type="InterPro" id="IPR025944">
    <property type="entry name" value="Sigma_54_int_dom_CS"/>
</dbReference>
<dbReference type="NCBIfam" id="TIGR00229">
    <property type="entry name" value="sensory_box"/>
    <property type="match status" value="1"/>
</dbReference>
<dbReference type="Pfam" id="PF02954">
    <property type="entry name" value="HTH_8"/>
    <property type="match status" value="1"/>
</dbReference>
<organism evidence="9 10">
    <name type="scientific">Teretinema zuelzerae</name>
    <dbReference type="NCBI Taxonomy" id="156"/>
    <lineage>
        <taxon>Bacteria</taxon>
        <taxon>Pseudomonadati</taxon>
        <taxon>Spirochaetota</taxon>
        <taxon>Spirochaetia</taxon>
        <taxon>Spirochaetales</taxon>
        <taxon>Treponemataceae</taxon>
        <taxon>Teretinema</taxon>
    </lineage>
</organism>
<evidence type="ECO:0000256" key="5">
    <source>
        <dbReference type="ARBA" id="ARBA00023159"/>
    </source>
</evidence>
<dbReference type="SUPFAM" id="SSF46689">
    <property type="entry name" value="Homeodomain-like"/>
    <property type="match status" value="1"/>
</dbReference>
<dbReference type="InterPro" id="IPR000014">
    <property type="entry name" value="PAS"/>
</dbReference>
<dbReference type="PANTHER" id="PTHR32071:SF122">
    <property type="entry name" value="SIGMA FACTOR"/>
    <property type="match status" value="1"/>
</dbReference>
<dbReference type="EMBL" id="JAINWA010000001">
    <property type="protein sequence ID" value="MCD1653788.1"/>
    <property type="molecule type" value="Genomic_DNA"/>
</dbReference>
<reference evidence="9" key="1">
    <citation type="submission" date="2021-08" db="EMBL/GenBank/DDBJ databases">
        <title>Comparative analyses of Brucepasteria parasyntrophica and Teretinema zuelzerae.</title>
        <authorList>
            <person name="Song Y."/>
            <person name="Brune A."/>
        </authorList>
    </citation>
    <scope>NUCLEOTIDE SEQUENCE</scope>
    <source>
        <strain evidence="9">DSM 1903</strain>
    </source>
</reference>
<dbReference type="Gene3D" id="1.10.8.60">
    <property type="match status" value="1"/>
</dbReference>
<keyword evidence="10" id="KW-1185">Reference proteome</keyword>
<dbReference type="PANTHER" id="PTHR32071">
    <property type="entry name" value="TRANSCRIPTIONAL REGULATORY PROTEIN"/>
    <property type="match status" value="1"/>
</dbReference>
<evidence type="ECO:0000259" key="8">
    <source>
        <dbReference type="PROSITE" id="PS50112"/>
    </source>
</evidence>
<keyword evidence="3" id="KW-0805">Transcription regulation</keyword>
<evidence type="ECO:0000256" key="6">
    <source>
        <dbReference type="ARBA" id="ARBA00023163"/>
    </source>
</evidence>
<dbReference type="FunFam" id="1.10.8.60:FF:000014">
    <property type="entry name" value="DNA-binding transcriptional regulator NtrC"/>
    <property type="match status" value="1"/>
</dbReference>
<dbReference type="PROSITE" id="PS00676">
    <property type="entry name" value="SIGMA54_INTERACT_2"/>
    <property type="match status" value="1"/>
</dbReference>